<evidence type="ECO:0000256" key="3">
    <source>
        <dbReference type="ARBA" id="ARBA00047806"/>
    </source>
</evidence>
<dbReference type="PANTHER" id="PTHR43774:SF1">
    <property type="entry name" value="PEPTIDE METHIONINE SULFOXIDE REDUCTASE MSRA 2"/>
    <property type="match status" value="1"/>
</dbReference>
<evidence type="ECO:0000256" key="1">
    <source>
        <dbReference type="ARBA" id="ARBA00005591"/>
    </source>
</evidence>
<dbReference type="EC" id="1.8.4.11" evidence="5"/>
<feature type="active site" evidence="5">
    <location>
        <position position="16"/>
    </location>
</feature>
<gene>
    <name evidence="5" type="primary">msrA</name>
    <name evidence="7" type="ORF">SAMN04488054_10334</name>
</gene>
<dbReference type="EMBL" id="FOTY01000003">
    <property type="protein sequence ID" value="SFL63211.1"/>
    <property type="molecule type" value="Genomic_DNA"/>
</dbReference>
<dbReference type="Pfam" id="PF01625">
    <property type="entry name" value="PMSR"/>
    <property type="match status" value="1"/>
</dbReference>
<comment type="catalytic activity">
    <reaction evidence="3 5">
        <text>L-methionyl-[protein] + [thioredoxin]-disulfide + H2O = L-methionyl-(S)-S-oxide-[protein] + [thioredoxin]-dithiol</text>
        <dbReference type="Rhea" id="RHEA:14217"/>
        <dbReference type="Rhea" id="RHEA-COMP:10698"/>
        <dbReference type="Rhea" id="RHEA-COMP:10700"/>
        <dbReference type="Rhea" id="RHEA-COMP:12313"/>
        <dbReference type="Rhea" id="RHEA-COMP:12315"/>
        <dbReference type="ChEBI" id="CHEBI:15377"/>
        <dbReference type="ChEBI" id="CHEBI:16044"/>
        <dbReference type="ChEBI" id="CHEBI:29950"/>
        <dbReference type="ChEBI" id="CHEBI:44120"/>
        <dbReference type="ChEBI" id="CHEBI:50058"/>
        <dbReference type="EC" id="1.8.4.11"/>
    </reaction>
</comment>
<evidence type="ECO:0000313" key="8">
    <source>
        <dbReference type="Proteomes" id="UP000199668"/>
    </source>
</evidence>
<keyword evidence="2 5" id="KW-0560">Oxidoreductase</keyword>
<protein>
    <recommendedName>
        <fullName evidence="5">Peptide methionine sulfoxide reductase MsrA</fullName>
        <shortName evidence="5">Protein-methionine-S-oxide reductase</shortName>
        <ecNumber evidence="5">1.8.4.11</ecNumber>
    </recommendedName>
    <alternativeName>
        <fullName evidence="5">Peptide-methionine (S)-S-oxide reductase</fullName>
        <shortName evidence="5">Peptide Met(O) reductase</shortName>
    </alternativeName>
</protein>
<dbReference type="InterPro" id="IPR036509">
    <property type="entry name" value="Met_Sox_Rdtase_MsrA_sf"/>
</dbReference>
<dbReference type="STRING" id="266892.SAMN04488054_10334"/>
<dbReference type="PANTHER" id="PTHR43774">
    <property type="entry name" value="PEPTIDE METHIONINE SULFOXIDE REDUCTASE"/>
    <property type="match status" value="1"/>
</dbReference>
<proteinExistence type="inferred from homology"/>
<accession>A0A1I4JAG9</accession>
<dbReference type="FunFam" id="3.30.1060.10:FF:000003">
    <property type="entry name" value="Peptide methionine sulfoxide reductase MsrA"/>
    <property type="match status" value="1"/>
</dbReference>
<comment type="catalytic activity">
    <reaction evidence="4 5">
        <text>[thioredoxin]-disulfide + L-methionine + H2O = L-methionine (S)-S-oxide + [thioredoxin]-dithiol</text>
        <dbReference type="Rhea" id="RHEA:19993"/>
        <dbReference type="Rhea" id="RHEA-COMP:10698"/>
        <dbReference type="Rhea" id="RHEA-COMP:10700"/>
        <dbReference type="ChEBI" id="CHEBI:15377"/>
        <dbReference type="ChEBI" id="CHEBI:29950"/>
        <dbReference type="ChEBI" id="CHEBI:50058"/>
        <dbReference type="ChEBI" id="CHEBI:57844"/>
        <dbReference type="ChEBI" id="CHEBI:58772"/>
        <dbReference type="EC" id="1.8.4.11"/>
    </reaction>
</comment>
<dbReference type="InterPro" id="IPR002569">
    <property type="entry name" value="Met_Sox_Rdtase_MsrA_dom"/>
</dbReference>
<comment type="similarity">
    <text evidence="1 5">Belongs to the MsrA Met sulfoxide reductase family.</text>
</comment>
<evidence type="ECO:0000259" key="6">
    <source>
        <dbReference type="Pfam" id="PF01625"/>
    </source>
</evidence>
<name>A0A1I4JAG9_9BACI</name>
<dbReference type="Proteomes" id="UP000199668">
    <property type="component" value="Unassembled WGS sequence"/>
</dbReference>
<dbReference type="GO" id="GO:0008113">
    <property type="term" value="F:peptide-methionine (S)-S-oxide reductase activity"/>
    <property type="evidence" value="ECO:0007669"/>
    <property type="project" value="UniProtKB-UniRule"/>
</dbReference>
<dbReference type="AlphaFoldDB" id="A0A1I4JAG9"/>
<dbReference type="NCBIfam" id="TIGR00401">
    <property type="entry name" value="msrA"/>
    <property type="match status" value="1"/>
</dbReference>
<evidence type="ECO:0000256" key="5">
    <source>
        <dbReference type="HAMAP-Rule" id="MF_01401"/>
    </source>
</evidence>
<evidence type="ECO:0000313" key="7">
    <source>
        <dbReference type="EMBL" id="SFL63211.1"/>
    </source>
</evidence>
<sequence length="177" mass="20669">MSERNTIEKATFAGGCFWCMVKPFDQMEGIHGITSGYTGGHTENPTYEDVKTGETGHREAVQILFDPEVFPYEKLLSLYWPQVDPTDDGGQFHDRGPQYRTAVFYHNDTQRQLAEQTRQQVADSGRFKEPIVTEILPASTFYPAETYHQDFYKKQEKAYLEDRRKSGRDEFIEKHWR</sequence>
<feature type="domain" description="Peptide methionine sulphoxide reductase MsrA" evidence="6">
    <location>
        <begin position="9"/>
        <end position="160"/>
    </location>
</feature>
<dbReference type="SUPFAM" id="SSF55068">
    <property type="entry name" value="Peptide methionine sulfoxide reductase"/>
    <property type="match status" value="1"/>
</dbReference>
<dbReference type="GO" id="GO:0033744">
    <property type="term" value="F:L-methionine:thioredoxin-disulfide S-oxidoreductase activity"/>
    <property type="evidence" value="ECO:0007669"/>
    <property type="project" value="RHEA"/>
</dbReference>
<evidence type="ECO:0000256" key="4">
    <source>
        <dbReference type="ARBA" id="ARBA00048782"/>
    </source>
</evidence>
<dbReference type="HAMAP" id="MF_01401">
    <property type="entry name" value="MsrA"/>
    <property type="match status" value="1"/>
</dbReference>
<organism evidence="7 8">
    <name type="scientific">Salibacterium qingdaonense</name>
    <dbReference type="NCBI Taxonomy" id="266892"/>
    <lineage>
        <taxon>Bacteria</taxon>
        <taxon>Bacillati</taxon>
        <taxon>Bacillota</taxon>
        <taxon>Bacilli</taxon>
        <taxon>Bacillales</taxon>
        <taxon>Bacillaceae</taxon>
    </lineage>
</organism>
<dbReference type="Gene3D" id="3.30.1060.10">
    <property type="entry name" value="Peptide methionine sulphoxide reductase MsrA"/>
    <property type="match status" value="1"/>
</dbReference>
<keyword evidence="8" id="KW-1185">Reference proteome</keyword>
<evidence type="ECO:0000256" key="2">
    <source>
        <dbReference type="ARBA" id="ARBA00023002"/>
    </source>
</evidence>
<reference evidence="7 8" key="1">
    <citation type="submission" date="2016-10" db="EMBL/GenBank/DDBJ databases">
        <authorList>
            <person name="de Groot N.N."/>
        </authorList>
    </citation>
    <scope>NUCLEOTIDE SEQUENCE [LARGE SCALE GENOMIC DNA]</scope>
    <source>
        <strain evidence="7 8">CGMCC 1.6134</strain>
    </source>
</reference>
<comment type="function">
    <text evidence="5">Has an important function as a repair enzyme for proteins that have been inactivated by oxidation. Catalyzes the reversible oxidation-reduction of methionine sulfoxide in proteins to methionine.</text>
</comment>